<feature type="transmembrane region" description="Helical" evidence="2">
    <location>
        <begin position="6"/>
        <end position="30"/>
    </location>
</feature>
<keyword evidence="1 2" id="KW-0472">Membrane</keyword>
<dbReference type="UniPathway" id="UPA00251">
    <property type="reaction ID" value="UER00324"/>
</dbReference>
<evidence type="ECO:0000256" key="1">
    <source>
        <dbReference type="PIRNR" id="PIRNR004638"/>
    </source>
</evidence>
<evidence type="ECO:0000313" key="3">
    <source>
        <dbReference type="EMBL" id="ODN72596.1"/>
    </source>
</evidence>
<dbReference type="EMBL" id="MCRJ01000001">
    <property type="protein sequence ID" value="ODN72596.1"/>
    <property type="molecule type" value="Genomic_DNA"/>
</dbReference>
<keyword evidence="1" id="KW-0479">Metal-binding</keyword>
<comment type="similarity">
    <text evidence="1">Belongs to the HemJ family.</text>
</comment>
<keyword evidence="1" id="KW-0408">Iron</keyword>
<dbReference type="PIRSF" id="PIRSF004638">
    <property type="entry name" value="UCP004638"/>
    <property type="match status" value="1"/>
</dbReference>
<dbReference type="InterPro" id="IPR005265">
    <property type="entry name" value="HemJ-like"/>
</dbReference>
<reference evidence="3 4" key="1">
    <citation type="submission" date="2016-07" db="EMBL/GenBank/DDBJ databases">
        <title>Draft Genome Sequence of Methylobrevis pamukkalensis PK2.</title>
        <authorList>
            <person name="Vasilenko O.V."/>
            <person name="Doronina N.V."/>
            <person name="Shmareva M.N."/>
            <person name="Tarlachkov S.V."/>
            <person name="Mustakhimov I."/>
            <person name="Trotsenko Y.A."/>
        </authorList>
    </citation>
    <scope>NUCLEOTIDE SEQUENCE [LARGE SCALE GENOMIC DNA]</scope>
    <source>
        <strain evidence="3 4">PK2</strain>
    </source>
</reference>
<evidence type="ECO:0000313" key="4">
    <source>
        <dbReference type="Proteomes" id="UP000094622"/>
    </source>
</evidence>
<comment type="catalytic activity">
    <reaction evidence="1">
        <text>protoporphyrinogen IX + 3 A = protoporphyrin IX + 3 AH2</text>
        <dbReference type="Rhea" id="RHEA:62000"/>
        <dbReference type="ChEBI" id="CHEBI:13193"/>
        <dbReference type="ChEBI" id="CHEBI:17499"/>
        <dbReference type="ChEBI" id="CHEBI:57306"/>
        <dbReference type="ChEBI" id="CHEBI:57307"/>
    </reaction>
</comment>
<dbReference type="EC" id="1.3.99.-" evidence="1"/>
<evidence type="ECO:0000256" key="2">
    <source>
        <dbReference type="SAM" id="Phobius"/>
    </source>
</evidence>
<organism evidence="3 4">
    <name type="scientific">Methylobrevis pamukkalensis</name>
    <dbReference type="NCBI Taxonomy" id="1439726"/>
    <lineage>
        <taxon>Bacteria</taxon>
        <taxon>Pseudomonadati</taxon>
        <taxon>Pseudomonadota</taxon>
        <taxon>Alphaproteobacteria</taxon>
        <taxon>Hyphomicrobiales</taxon>
        <taxon>Pleomorphomonadaceae</taxon>
        <taxon>Methylobrevis</taxon>
    </lineage>
</organism>
<accession>A0A1E3HA08</accession>
<keyword evidence="4" id="KW-1185">Reference proteome</keyword>
<gene>
    <name evidence="3" type="ORF">A6302_00088</name>
</gene>
<keyword evidence="2" id="KW-1133">Transmembrane helix</keyword>
<feature type="transmembrane region" description="Helical" evidence="2">
    <location>
        <begin position="51"/>
        <end position="73"/>
    </location>
</feature>
<keyword evidence="1" id="KW-1003">Cell membrane</keyword>
<feature type="transmembrane region" description="Helical" evidence="2">
    <location>
        <begin position="79"/>
        <end position="100"/>
    </location>
</feature>
<feature type="transmembrane region" description="Helical" evidence="2">
    <location>
        <begin position="112"/>
        <end position="133"/>
    </location>
</feature>
<dbReference type="GO" id="GO:0070818">
    <property type="term" value="F:protoporphyrinogen oxidase activity"/>
    <property type="evidence" value="ECO:0007669"/>
    <property type="project" value="UniProtKB-UniRule"/>
</dbReference>
<keyword evidence="2" id="KW-0812">Transmembrane</keyword>
<dbReference type="GO" id="GO:0005886">
    <property type="term" value="C:plasma membrane"/>
    <property type="evidence" value="ECO:0007669"/>
    <property type="project" value="UniProtKB-UniRule"/>
</dbReference>
<comment type="cofactor">
    <cofactor evidence="1">
        <name>heme b</name>
        <dbReference type="ChEBI" id="CHEBI:60344"/>
    </cofactor>
    <text evidence="1">Binds 1 heme b (iron(II)-protoporphyrin IX) group per subunit.</text>
</comment>
<dbReference type="AlphaFoldDB" id="A0A1E3HA08"/>
<comment type="function">
    <text evidence="1">Catalyzes the oxidation of protoporphyrinogen IX to protoporphyrin IX.</text>
</comment>
<comment type="caution">
    <text evidence="3">The sequence shown here is derived from an EMBL/GenBank/DDBJ whole genome shotgun (WGS) entry which is preliminary data.</text>
</comment>
<dbReference type="Proteomes" id="UP000094622">
    <property type="component" value="Unassembled WGS sequence"/>
</dbReference>
<name>A0A1E3HA08_9HYPH</name>
<proteinExistence type="inferred from homology"/>
<protein>
    <recommendedName>
        <fullName evidence="1">Protoporphyrinogen IX oxidase</fullName>
        <ecNumber evidence="1">1.3.99.-</ecNumber>
    </recommendedName>
</protein>
<comment type="pathway">
    <text evidence="1">Porphyrin-containing compound metabolism; protoporphyrin-IX biosynthesis; protoporphyrin-IX from protoporphyrinogen-IX: step 1/1.</text>
</comment>
<dbReference type="RefSeq" id="WP_169833456.1">
    <property type="nucleotide sequence ID" value="NZ_MCRJ01000001.1"/>
</dbReference>
<keyword evidence="1" id="KW-0349">Heme</keyword>
<dbReference type="GO" id="GO:0006782">
    <property type="term" value="P:protoporphyrinogen IX biosynthetic process"/>
    <property type="evidence" value="ECO:0007669"/>
    <property type="project" value="UniProtKB-UniRule"/>
</dbReference>
<sequence length="137" mass="14336">MYVYIKALHVFVVVTAVGGMLAVALTLRLAEAPVDDRLRRFLVGLRAWDGLVTTPALAVVWMAGYTMAFGGGWDTAPWLLVKLGPATLLTGLHLAQGAALARCLADGLPPPAVLRTAPAVILGSLAAIAWLAVVKPL</sequence>
<dbReference type="GO" id="GO:0046872">
    <property type="term" value="F:metal ion binding"/>
    <property type="evidence" value="ECO:0007669"/>
    <property type="project" value="UniProtKB-UniRule"/>
</dbReference>